<dbReference type="EMBL" id="FNEB01000020">
    <property type="protein sequence ID" value="SDJ39212.1"/>
    <property type="molecule type" value="Genomic_DNA"/>
</dbReference>
<feature type="chain" id="PRO_5011644007" evidence="2">
    <location>
        <begin position="23"/>
        <end position="192"/>
    </location>
</feature>
<proteinExistence type="predicted"/>
<dbReference type="RefSeq" id="WP_090030675.1">
    <property type="nucleotide sequence ID" value="NZ_FNEB01000020.1"/>
</dbReference>
<dbReference type="STRING" id="490829.SAMN05421850_1208"/>
<sequence length="192" mass="20514">MKKYISAAAIVLSILAGSSAHAATYKVDRQIGTGSITGFIETNGKVGRLGGDDILDWEFSFASPNLSPTSDGKITFAESTRRGTQVIGSASSVIATETELSFEFVDSWYSFLIFQNSASAEVWCIGKGCYDQDIAEYLNPGINYTRAEKVLKSGTEVFATANAVVPLPAGAPLLLTGIAGFAWLRRRKAKKA</sequence>
<keyword evidence="1" id="KW-0812">Transmembrane</keyword>
<keyword evidence="4" id="KW-1185">Reference proteome</keyword>
<dbReference type="NCBIfam" id="TIGR03370">
    <property type="entry name" value="VPLPA-CTERM"/>
    <property type="match status" value="1"/>
</dbReference>
<gene>
    <name evidence="3" type="ORF">SAMN05421850_1208</name>
</gene>
<dbReference type="Proteomes" id="UP000199340">
    <property type="component" value="Unassembled WGS sequence"/>
</dbReference>
<dbReference type="AlphaFoldDB" id="A0A1G8TC95"/>
<evidence type="ECO:0000256" key="2">
    <source>
        <dbReference type="SAM" id="SignalP"/>
    </source>
</evidence>
<feature type="signal peptide" evidence="2">
    <location>
        <begin position="1"/>
        <end position="22"/>
    </location>
</feature>
<evidence type="ECO:0000313" key="3">
    <source>
        <dbReference type="EMBL" id="SDJ39212.1"/>
    </source>
</evidence>
<keyword evidence="2" id="KW-0732">Signal</keyword>
<keyword evidence="1" id="KW-1133">Transmembrane helix</keyword>
<keyword evidence="1" id="KW-0472">Membrane</keyword>
<organism evidence="3 4">
    <name type="scientific">Lutimaribacter saemankumensis</name>
    <dbReference type="NCBI Taxonomy" id="490829"/>
    <lineage>
        <taxon>Bacteria</taxon>
        <taxon>Pseudomonadati</taxon>
        <taxon>Pseudomonadota</taxon>
        <taxon>Alphaproteobacteria</taxon>
        <taxon>Rhodobacterales</taxon>
        <taxon>Roseobacteraceae</taxon>
        <taxon>Lutimaribacter</taxon>
    </lineage>
</organism>
<accession>A0A1G8TC95</accession>
<feature type="transmembrane region" description="Helical" evidence="1">
    <location>
        <begin position="163"/>
        <end position="184"/>
    </location>
</feature>
<evidence type="ECO:0000313" key="4">
    <source>
        <dbReference type="Proteomes" id="UP000199340"/>
    </source>
</evidence>
<name>A0A1G8TC95_9RHOB</name>
<reference evidence="3 4" key="1">
    <citation type="submission" date="2016-10" db="EMBL/GenBank/DDBJ databases">
        <authorList>
            <person name="de Groot N.N."/>
        </authorList>
    </citation>
    <scope>NUCLEOTIDE SEQUENCE [LARGE SCALE GENOMIC DNA]</scope>
    <source>
        <strain evidence="3 4">DSM 28010</strain>
    </source>
</reference>
<protein>
    <submittedName>
        <fullName evidence="3">VPLPA-CTERM protein sorting domain-containing protein</fullName>
    </submittedName>
</protein>
<dbReference type="InterPro" id="IPR022472">
    <property type="entry name" value="VPLPA-CTERM"/>
</dbReference>
<evidence type="ECO:0000256" key="1">
    <source>
        <dbReference type="SAM" id="Phobius"/>
    </source>
</evidence>